<feature type="transmembrane region" description="Helical" evidence="1">
    <location>
        <begin position="193"/>
        <end position="214"/>
    </location>
</feature>
<evidence type="ECO:0000256" key="1">
    <source>
        <dbReference type="SAM" id="Phobius"/>
    </source>
</evidence>
<proteinExistence type="predicted"/>
<dbReference type="PROSITE" id="PS51257">
    <property type="entry name" value="PROKAR_LIPOPROTEIN"/>
    <property type="match status" value="1"/>
</dbReference>
<accession>A0A7Z2VGZ7</accession>
<dbReference type="RefSeq" id="WP_169279305.1">
    <property type="nucleotide sequence ID" value="NZ_CP051680.1"/>
</dbReference>
<dbReference type="Proteomes" id="UP000502248">
    <property type="component" value="Chromosome"/>
</dbReference>
<name>A0A7Z2VGZ7_9BACL</name>
<dbReference type="EMBL" id="CP051680">
    <property type="protein sequence ID" value="QJD83008.1"/>
    <property type="molecule type" value="Genomic_DNA"/>
</dbReference>
<keyword evidence="1" id="KW-0472">Membrane</keyword>
<feature type="transmembrane region" description="Helical" evidence="1">
    <location>
        <begin position="161"/>
        <end position="181"/>
    </location>
</feature>
<dbReference type="AlphaFoldDB" id="A0A7Z2VGZ7"/>
<evidence type="ECO:0000313" key="3">
    <source>
        <dbReference type="Proteomes" id="UP000502248"/>
    </source>
</evidence>
<dbReference type="Pfam" id="PF06197">
    <property type="entry name" value="DUF998"/>
    <property type="match status" value="1"/>
</dbReference>
<organism evidence="2 3">
    <name type="scientific">Cohnella herbarum</name>
    <dbReference type="NCBI Taxonomy" id="2728023"/>
    <lineage>
        <taxon>Bacteria</taxon>
        <taxon>Bacillati</taxon>
        <taxon>Bacillota</taxon>
        <taxon>Bacilli</taxon>
        <taxon>Bacillales</taxon>
        <taxon>Paenibacillaceae</taxon>
        <taxon>Cohnella</taxon>
    </lineage>
</organism>
<protein>
    <submittedName>
        <fullName evidence="2">DUF998 domain-containing protein</fullName>
    </submittedName>
</protein>
<keyword evidence="1" id="KW-0812">Transmembrane</keyword>
<dbReference type="KEGG" id="cheb:HH215_07360"/>
<sequence>MVEPKFILKPLSPIAVNAALLSVVLGILFVLLLGCLHLLEPEFDPMWRFISEYALGDFGWMMHLAFGVLAMCLISTCVAIFSQIRTIVGFIGLVILGISAVGMFFAAIFVTDPMTASPDEATFNGKMHVLGATLDYTPVAALLLSFALVRNQAWRPIRKRLFITAGITLIAMAAFMFQIPHDGQFGPDILAGLFGRLLILSYFGWLFTVGIHALKLSKQAVSS</sequence>
<keyword evidence="3" id="KW-1185">Reference proteome</keyword>
<feature type="transmembrane region" description="Helical" evidence="1">
    <location>
        <begin position="14"/>
        <end position="39"/>
    </location>
</feature>
<feature type="transmembrane region" description="Helical" evidence="1">
    <location>
        <begin position="129"/>
        <end position="149"/>
    </location>
</feature>
<reference evidence="2 3" key="1">
    <citation type="submission" date="2020-04" db="EMBL/GenBank/DDBJ databases">
        <title>Genome sequencing of novel species.</title>
        <authorList>
            <person name="Heo J."/>
            <person name="Kim S.-J."/>
            <person name="Kim J.-S."/>
            <person name="Hong S.-B."/>
            <person name="Kwon S.-W."/>
        </authorList>
    </citation>
    <scope>NUCLEOTIDE SEQUENCE [LARGE SCALE GENOMIC DNA]</scope>
    <source>
        <strain evidence="2 3">MFER-1</strain>
    </source>
</reference>
<dbReference type="InterPro" id="IPR009339">
    <property type="entry name" value="DUF998"/>
</dbReference>
<feature type="transmembrane region" description="Helical" evidence="1">
    <location>
        <begin position="59"/>
        <end position="81"/>
    </location>
</feature>
<evidence type="ECO:0000313" key="2">
    <source>
        <dbReference type="EMBL" id="QJD83008.1"/>
    </source>
</evidence>
<feature type="transmembrane region" description="Helical" evidence="1">
    <location>
        <begin position="88"/>
        <end position="109"/>
    </location>
</feature>
<keyword evidence="1" id="KW-1133">Transmembrane helix</keyword>
<gene>
    <name evidence="2" type="ORF">HH215_07360</name>
</gene>